<dbReference type="InterPro" id="IPR017972">
    <property type="entry name" value="Cyt_P450_CS"/>
</dbReference>
<keyword evidence="8" id="KW-1185">Reference proteome</keyword>
<feature type="binding site" description="axial binding residue" evidence="4">
    <location>
        <position position="457"/>
    </location>
    <ligand>
        <name>heme</name>
        <dbReference type="ChEBI" id="CHEBI:30413"/>
    </ligand>
    <ligandPart>
        <name>Fe</name>
        <dbReference type="ChEBI" id="CHEBI:18248"/>
    </ligandPart>
</feature>
<reference evidence="7 8" key="1">
    <citation type="submission" date="2020-10" db="EMBL/GenBank/DDBJ databases">
        <title>The Coptis chinensis genome and diversification of protoberbering-type alkaloids.</title>
        <authorList>
            <person name="Wang B."/>
            <person name="Shu S."/>
            <person name="Song C."/>
            <person name="Liu Y."/>
        </authorList>
    </citation>
    <scope>NUCLEOTIDE SEQUENCE [LARGE SCALE GENOMIC DNA]</scope>
    <source>
        <strain evidence="7">HL-2020</strain>
        <tissue evidence="7">Leaf</tissue>
    </source>
</reference>
<dbReference type="GO" id="GO:0020037">
    <property type="term" value="F:heme binding"/>
    <property type="evidence" value="ECO:0007669"/>
    <property type="project" value="InterPro"/>
</dbReference>
<dbReference type="InterPro" id="IPR036396">
    <property type="entry name" value="Cyt_P450_sf"/>
</dbReference>
<dbReference type="EMBL" id="JADFTS010000005">
    <property type="protein sequence ID" value="KAF9606651.1"/>
    <property type="molecule type" value="Genomic_DNA"/>
</dbReference>
<dbReference type="Proteomes" id="UP000631114">
    <property type="component" value="Unassembled WGS sequence"/>
</dbReference>
<comment type="caution">
    <text evidence="7">The sequence shown here is derived from an EMBL/GenBank/DDBJ whole genome shotgun (WGS) entry which is preliminary data.</text>
</comment>
<dbReference type="CDD" id="cd11072">
    <property type="entry name" value="CYP71-like"/>
    <property type="match status" value="1"/>
</dbReference>
<evidence type="ECO:0000313" key="7">
    <source>
        <dbReference type="EMBL" id="KAF9606651.1"/>
    </source>
</evidence>
<dbReference type="InterPro" id="IPR002401">
    <property type="entry name" value="Cyt_P450_E_grp-I"/>
</dbReference>
<comment type="similarity">
    <text evidence="1 5">Belongs to the cytochrome P450 family.</text>
</comment>
<dbReference type="GO" id="GO:0016705">
    <property type="term" value="F:oxidoreductase activity, acting on paired donors, with incorporation or reduction of molecular oxygen"/>
    <property type="evidence" value="ECO:0007669"/>
    <property type="project" value="InterPro"/>
</dbReference>
<keyword evidence="6" id="KW-0812">Transmembrane</keyword>
<evidence type="ECO:0000256" key="2">
    <source>
        <dbReference type="ARBA" id="ARBA00022723"/>
    </source>
</evidence>
<keyword evidence="2 4" id="KW-0479">Metal-binding</keyword>
<dbReference type="GO" id="GO:0044550">
    <property type="term" value="P:secondary metabolite biosynthetic process"/>
    <property type="evidence" value="ECO:0007669"/>
    <property type="project" value="UniProtKB-ARBA"/>
</dbReference>
<dbReference type="Pfam" id="PF00067">
    <property type="entry name" value="p450"/>
    <property type="match status" value="1"/>
</dbReference>
<comment type="cofactor">
    <cofactor evidence="4">
        <name>heme</name>
        <dbReference type="ChEBI" id="CHEBI:30413"/>
    </cofactor>
</comment>
<dbReference type="GO" id="GO:0004497">
    <property type="term" value="F:monooxygenase activity"/>
    <property type="evidence" value="ECO:0007669"/>
    <property type="project" value="UniProtKB-KW"/>
</dbReference>
<sequence>MNQAVQWLEQQTHSILLYPLLFILSLFVVISLKTSKVSKYRLPPSPTKLPLIGNLHQLHGLPHHAFLSLAKKHGPLMWLHLGLAPTLVVSSANIAQDVMKTYDHVFSSRPQLTFPKRLTYGKDIAFAPYGEYWRQVRKICVLQLLSAKKVQSFRSIREEEIAIVVEKIKESSSSNSVNLSEMFASLLTSITCRVALGRKYNEEEGAGRKFKEMLKEFAYLLAVSNVGDLIPSLAWLNNLNGLSARVEKNFKELDSFLNEVIDERIEKNTTLGAVAGAETAAYFVDVLLGNENDSTLGFSLAREDTKAIILDMFGAGTDTSSVLLEWTMSELLRHPKIMEQVQTEVRDIARGRQIVKEADIEQMQYLKSVVKETLRLHPPVPLLVPRESMEDAKIQGYDIPAKTTVVINVFAIGRDPMLWDDPDKFCPERFLNGSCAKIDLKGQDFQLIPFGAGRRGCPGILFALAVNELALANLLNGFDWALPDGLNGGDLDMHEASGIAIHRKNDLLLTAKPHY</sequence>
<keyword evidence="5" id="KW-0560">Oxidoreductase</keyword>
<dbReference type="PANTHER" id="PTHR47955:SF15">
    <property type="entry name" value="CYTOCHROME P450 71A2-LIKE"/>
    <property type="match status" value="1"/>
</dbReference>
<organism evidence="7 8">
    <name type="scientific">Coptis chinensis</name>
    <dbReference type="NCBI Taxonomy" id="261450"/>
    <lineage>
        <taxon>Eukaryota</taxon>
        <taxon>Viridiplantae</taxon>
        <taxon>Streptophyta</taxon>
        <taxon>Embryophyta</taxon>
        <taxon>Tracheophyta</taxon>
        <taxon>Spermatophyta</taxon>
        <taxon>Magnoliopsida</taxon>
        <taxon>Ranunculales</taxon>
        <taxon>Ranunculaceae</taxon>
        <taxon>Coptidoideae</taxon>
        <taxon>Coptis</taxon>
    </lineage>
</organism>
<dbReference type="PANTHER" id="PTHR47955">
    <property type="entry name" value="CYTOCHROME P450 FAMILY 71 PROTEIN"/>
    <property type="match status" value="1"/>
</dbReference>
<dbReference type="Gene3D" id="1.10.630.10">
    <property type="entry name" value="Cytochrome P450"/>
    <property type="match status" value="1"/>
</dbReference>
<evidence type="ECO:0000256" key="6">
    <source>
        <dbReference type="SAM" id="Phobius"/>
    </source>
</evidence>
<dbReference type="SUPFAM" id="SSF48264">
    <property type="entry name" value="Cytochrome P450"/>
    <property type="match status" value="1"/>
</dbReference>
<protein>
    <recommendedName>
        <fullName evidence="9">Cytochrome P450</fullName>
    </recommendedName>
</protein>
<evidence type="ECO:0000256" key="5">
    <source>
        <dbReference type="RuleBase" id="RU000461"/>
    </source>
</evidence>
<dbReference type="AlphaFoldDB" id="A0A835HXR6"/>
<feature type="transmembrane region" description="Helical" evidence="6">
    <location>
        <begin position="15"/>
        <end position="32"/>
    </location>
</feature>
<dbReference type="PRINTS" id="PR00463">
    <property type="entry name" value="EP450I"/>
</dbReference>
<proteinExistence type="inferred from homology"/>
<dbReference type="OrthoDB" id="1470350at2759"/>
<keyword evidence="5" id="KW-0503">Monooxygenase</keyword>
<evidence type="ECO:0008006" key="9">
    <source>
        <dbReference type="Google" id="ProtNLM"/>
    </source>
</evidence>
<dbReference type="PRINTS" id="PR00385">
    <property type="entry name" value="P450"/>
</dbReference>
<accession>A0A835HXR6</accession>
<dbReference type="InterPro" id="IPR001128">
    <property type="entry name" value="Cyt_P450"/>
</dbReference>
<evidence type="ECO:0000256" key="1">
    <source>
        <dbReference type="ARBA" id="ARBA00010617"/>
    </source>
</evidence>
<dbReference type="GO" id="GO:0005506">
    <property type="term" value="F:iron ion binding"/>
    <property type="evidence" value="ECO:0007669"/>
    <property type="project" value="InterPro"/>
</dbReference>
<gene>
    <name evidence="7" type="ORF">IFM89_027695</name>
</gene>
<dbReference type="FunFam" id="1.10.630.10:FF:000011">
    <property type="entry name" value="Cytochrome P450 83B1"/>
    <property type="match status" value="1"/>
</dbReference>
<keyword evidence="6" id="KW-0472">Membrane</keyword>
<dbReference type="PROSITE" id="PS00086">
    <property type="entry name" value="CYTOCHROME_P450"/>
    <property type="match status" value="1"/>
</dbReference>
<evidence type="ECO:0000256" key="4">
    <source>
        <dbReference type="PIRSR" id="PIRSR602401-1"/>
    </source>
</evidence>
<keyword evidence="3 4" id="KW-0408">Iron</keyword>
<evidence type="ECO:0000256" key="3">
    <source>
        <dbReference type="ARBA" id="ARBA00023004"/>
    </source>
</evidence>
<keyword evidence="6" id="KW-1133">Transmembrane helix</keyword>
<evidence type="ECO:0000313" key="8">
    <source>
        <dbReference type="Proteomes" id="UP000631114"/>
    </source>
</evidence>
<keyword evidence="4 5" id="KW-0349">Heme</keyword>
<name>A0A835HXR6_9MAGN</name>